<dbReference type="SUPFAM" id="SSF81301">
    <property type="entry name" value="Nucleotidyltransferase"/>
    <property type="match status" value="1"/>
</dbReference>
<dbReference type="Pfam" id="PF01909">
    <property type="entry name" value="NTP_transf_2"/>
    <property type="match status" value="1"/>
</dbReference>
<reference evidence="2" key="1">
    <citation type="submission" date="2019-08" db="EMBL/GenBank/DDBJ databases">
        <authorList>
            <person name="Kucharzyk K."/>
            <person name="Murdoch R.W."/>
            <person name="Higgins S."/>
            <person name="Loffler F."/>
        </authorList>
    </citation>
    <scope>NUCLEOTIDE SEQUENCE</scope>
</reference>
<organism evidence="2">
    <name type="scientific">bioreactor metagenome</name>
    <dbReference type="NCBI Taxonomy" id="1076179"/>
    <lineage>
        <taxon>unclassified sequences</taxon>
        <taxon>metagenomes</taxon>
        <taxon>ecological metagenomes</taxon>
    </lineage>
</organism>
<sequence>MTEGKRYPQGDLFDMTDTANMIIDKVAETFAGVRGIDAVVLGGSRATGTAGRDSDIDIGIYYDAGTFDLDDFRGRAALIDDEHRRDAVTSPGEWGLWINGGGWLRVGGMPVDFLFRDTAKVSSVIGQCLAGEITIDYQCGHPFGFVNSIYAGEAAACRELSCANERLREEKARLVPFPEKYRRAAMDKFLWECWFSAMCGRKSAGKGDVVYAAGSLFRCAVSLMQVLFAFNRMFMINEKGALARLVNEKNVYLPDGFADDIITSFSAQDGESIAVSFDKIERQYRRIAEKAALE</sequence>
<accession>A0A645B8A5</accession>
<comment type="caution">
    <text evidence="2">The sequence shown here is derived from an EMBL/GenBank/DDBJ whole genome shotgun (WGS) entry which is preliminary data.</text>
</comment>
<gene>
    <name evidence="2" type="ORF">SDC9_108559</name>
</gene>
<dbReference type="CDD" id="cd05403">
    <property type="entry name" value="NT_KNTase_like"/>
    <property type="match status" value="1"/>
</dbReference>
<dbReference type="EMBL" id="VSSQ01018483">
    <property type="protein sequence ID" value="MPM61699.1"/>
    <property type="molecule type" value="Genomic_DNA"/>
</dbReference>
<dbReference type="InterPro" id="IPR043519">
    <property type="entry name" value="NT_sf"/>
</dbReference>
<evidence type="ECO:0000313" key="2">
    <source>
        <dbReference type="EMBL" id="MPM61699.1"/>
    </source>
</evidence>
<name>A0A645B8A5_9ZZZZ</name>
<dbReference type="Gene3D" id="3.30.460.10">
    <property type="entry name" value="Beta Polymerase, domain 2"/>
    <property type="match status" value="1"/>
</dbReference>
<evidence type="ECO:0000259" key="1">
    <source>
        <dbReference type="Pfam" id="PF01909"/>
    </source>
</evidence>
<feature type="domain" description="Polymerase nucleotidyl transferase" evidence="1">
    <location>
        <begin position="36"/>
        <end position="118"/>
    </location>
</feature>
<dbReference type="InterPro" id="IPR002934">
    <property type="entry name" value="Polymerase_NTP_transf_dom"/>
</dbReference>
<proteinExistence type="predicted"/>
<dbReference type="GO" id="GO:0016779">
    <property type="term" value="F:nucleotidyltransferase activity"/>
    <property type="evidence" value="ECO:0007669"/>
    <property type="project" value="InterPro"/>
</dbReference>
<protein>
    <recommendedName>
        <fullName evidence="1">Polymerase nucleotidyl transferase domain-containing protein</fullName>
    </recommendedName>
</protein>
<dbReference type="AlphaFoldDB" id="A0A645B8A5"/>